<comment type="caution">
    <text evidence="1">The sequence shown here is derived from an EMBL/GenBank/DDBJ whole genome shotgun (WGS) entry which is preliminary data.</text>
</comment>
<name>A0A5B7D0N9_PORTR</name>
<keyword evidence="2" id="KW-1185">Reference proteome</keyword>
<dbReference type="Proteomes" id="UP000324222">
    <property type="component" value="Unassembled WGS sequence"/>
</dbReference>
<protein>
    <submittedName>
        <fullName evidence="1">Uncharacterized protein</fullName>
    </submittedName>
</protein>
<evidence type="ECO:0000313" key="1">
    <source>
        <dbReference type="EMBL" id="MPC14056.1"/>
    </source>
</evidence>
<sequence length="72" mass="8353">MGHVKVTLGNVLKRQHYFQRRQRQPITKISTLLSGETGLRTWLIISEAFEDCHGDRAERFRTQVIGSVVISW</sequence>
<proteinExistence type="predicted"/>
<reference evidence="1 2" key="1">
    <citation type="submission" date="2019-05" db="EMBL/GenBank/DDBJ databases">
        <title>Another draft genome of Portunus trituberculatus and its Hox gene families provides insights of decapod evolution.</title>
        <authorList>
            <person name="Jeong J.-H."/>
            <person name="Song I."/>
            <person name="Kim S."/>
            <person name="Choi T."/>
            <person name="Kim D."/>
            <person name="Ryu S."/>
            <person name="Kim W."/>
        </authorList>
    </citation>
    <scope>NUCLEOTIDE SEQUENCE [LARGE SCALE GENOMIC DNA]</scope>
    <source>
        <tissue evidence="1">Muscle</tissue>
    </source>
</reference>
<organism evidence="1 2">
    <name type="scientific">Portunus trituberculatus</name>
    <name type="common">Swimming crab</name>
    <name type="synonym">Neptunus trituberculatus</name>
    <dbReference type="NCBI Taxonomy" id="210409"/>
    <lineage>
        <taxon>Eukaryota</taxon>
        <taxon>Metazoa</taxon>
        <taxon>Ecdysozoa</taxon>
        <taxon>Arthropoda</taxon>
        <taxon>Crustacea</taxon>
        <taxon>Multicrustacea</taxon>
        <taxon>Malacostraca</taxon>
        <taxon>Eumalacostraca</taxon>
        <taxon>Eucarida</taxon>
        <taxon>Decapoda</taxon>
        <taxon>Pleocyemata</taxon>
        <taxon>Brachyura</taxon>
        <taxon>Eubrachyura</taxon>
        <taxon>Portunoidea</taxon>
        <taxon>Portunidae</taxon>
        <taxon>Portuninae</taxon>
        <taxon>Portunus</taxon>
    </lineage>
</organism>
<dbReference type="AlphaFoldDB" id="A0A5B7D0N9"/>
<dbReference type="EMBL" id="VSRR010000324">
    <property type="protein sequence ID" value="MPC14056.1"/>
    <property type="molecule type" value="Genomic_DNA"/>
</dbReference>
<evidence type="ECO:0000313" key="2">
    <source>
        <dbReference type="Proteomes" id="UP000324222"/>
    </source>
</evidence>
<gene>
    <name evidence="1" type="ORF">E2C01_006809</name>
</gene>
<accession>A0A5B7D0N9</accession>